<reference evidence="1 2" key="2">
    <citation type="journal article" date="2016" name="Genome Biol. Evol.">
        <title>Extensive mobilome-driven genome diversification in mouse gut-associated Bacteroides vulgatus mpk.</title>
        <authorList>
            <person name="Lange A."/>
            <person name="Beier S."/>
            <person name="Steimle A."/>
            <person name="Autenrieth I.B."/>
            <person name="Huson D.H."/>
            <person name="Frick J.S."/>
        </authorList>
    </citation>
    <scope>NUCLEOTIDE SEQUENCE [LARGE SCALE GENOMIC DNA]</scope>
    <source>
        <strain evidence="2">mpk</strain>
    </source>
</reference>
<reference evidence="2" key="1">
    <citation type="submission" date="2015-10" db="EMBL/GenBank/DDBJ databases">
        <title>Extensive mobilome-driven genome diversification in gut-associated Bacteroides vulgatus mpk.</title>
        <authorList>
            <person name="Beier S."/>
            <person name="Lange A."/>
            <person name="Huson D.H."/>
            <person name="Frick J.-S."/>
            <person name="Autenrieth I.B."/>
        </authorList>
    </citation>
    <scope>NUCLEOTIDE SEQUENCE [LARGE SCALE GENOMIC DNA]</scope>
    <source>
        <strain evidence="2">mpk</strain>
    </source>
</reference>
<dbReference type="Proteomes" id="UP000061587">
    <property type="component" value="Chromosome"/>
</dbReference>
<name>A0A0P0M599_PHOVU</name>
<gene>
    <name evidence="1" type="ORF">BvMPK_3493</name>
</gene>
<proteinExistence type="predicted"/>
<dbReference type="EMBL" id="CP013020">
    <property type="protein sequence ID" value="ALK86055.1"/>
    <property type="molecule type" value="Genomic_DNA"/>
</dbReference>
<organism evidence="1 2">
    <name type="scientific">Phocaeicola vulgatus</name>
    <name type="common">Bacteroides vulgatus</name>
    <dbReference type="NCBI Taxonomy" id="821"/>
    <lineage>
        <taxon>Bacteria</taxon>
        <taxon>Pseudomonadati</taxon>
        <taxon>Bacteroidota</taxon>
        <taxon>Bacteroidia</taxon>
        <taxon>Bacteroidales</taxon>
        <taxon>Bacteroidaceae</taxon>
        <taxon>Phocaeicola</taxon>
    </lineage>
</organism>
<accession>A0A0P0M599</accession>
<protein>
    <submittedName>
        <fullName evidence="1">Glycosyl transferase family protein</fullName>
    </submittedName>
</protein>
<keyword evidence="1" id="KW-0808">Transferase</keyword>
<evidence type="ECO:0000313" key="2">
    <source>
        <dbReference type="Proteomes" id="UP000061587"/>
    </source>
</evidence>
<dbReference type="AlphaFoldDB" id="A0A0P0M599"/>
<sequence length="81" mass="9852">MKCNRLLRQEKIHYYLSPLPWCIPSAKTKEWLPAKYFFEYLFFFRLQAFKELYYAFSAILSHMNEPAKKKPTTNVTRRLPT</sequence>
<dbReference type="PATRIC" id="fig|821.40.peg.4205"/>
<evidence type="ECO:0000313" key="1">
    <source>
        <dbReference type="EMBL" id="ALK86055.1"/>
    </source>
</evidence>
<dbReference type="GO" id="GO:0016740">
    <property type="term" value="F:transferase activity"/>
    <property type="evidence" value="ECO:0007669"/>
    <property type="project" value="UniProtKB-KW"/>
</dbReference>